<dbReference type="InterPro" id="IPR036942">
    <property type="entry name" value="Beta-barrel_TonB_sf"/>
</dbReference>
<evidence type="ECO:0000256" key="5">
    <source>
        <dbReference type="ARBA" id="ARBA00022692"/>
    </source>
</evidence>
<name>W2C0I5_9BACT</name>
<dbReference type="EMBL" id="AYUF01000500">
    <property type="protein sequence ID" value="ETK00553.1"/>
    <property type="molecule type" value="Genomic_DNA"/>
</dbReference>
<keyword evidence="3 11" id="KW-1134">Transmembrane beta strand</keyword>
<evidence type="ECO:0000259" key="14">
    <source>
        <dbReference type="Pfam" id="PF07715"/>
    </source>
</evidence>
<evidence type="ECO:0000256" key="1">
    <source>
        <dbReference type="ARBA" id="ARBA00004571"/>
    </source>
</evidence>
<evidence type="ECO:0000256" key="11">
    <source>
        <dbReference type="PROSITE-ProRule" id="PRU01360"/>
    </source>
</evidence>
<dbReference type="Pfam" id="PF00593">
    <property type="entry name" value="TonB_dep_Rec_b-barrel"/>
    <property type="match status" value="1"/>
</dbReference>
<dbReference type="Gene3D" id="2.40.170.20">
    <property type="entry name" value="TonB-dependent receptor, beta-barrel domain"/>
    <property type="match status" value="1"/>
</dbReference>
<feature type="domain" description="TonB-dependent receptor plug" evidence="14">
    <location>
        <begin position="71"/>
        <end position="174"/>
    </location>
</feature>
<evidence type="ECO:0000256" key="4">
    <source>
        <dbReference type="ARBA" id="ARBA00022496"/>
    </source>
</evidence>
<dbReference type="InterPro" id="IPR039426">
    <property type="entry name" value="TonB-dep_rcpt-like"/>
</dbReference>
<feature type="domain" description="TonB-dependent receptor-like beta-barrel" evidence="13">
    <location>
        <begin position="274"/>
        <end position="753"/>
    </location>
</feature>
<keyword evidence="15" id="KW-0675">Receptor</keyword>
<evidence type="ECO:0000259" key="13">
    <source>
        <dbReference type="Pfam" id="PF00593"/>
    </source>
</evidence>
<accession>W2C0I5</accession>
<evidence type="ECO:0000256" key="2">
    <source>
        <dbReference type="ARBA" id="ARBA00022448"/>
    </source>
</evidence>
<reference evidence="15 16" key="1">
    <citation type="submission" date="2013-11" db="EMBL/GenBank/DDBJ databases">
        <title>Single cell genomics of uncultured Tannerella BU063 (oral taxon 286).</title>
        <authorList>
            <person name="Beall C.J."/>
            <person name="Campbell A.G."/>
            <person name="Griffen A.L."/>
            <person name="Podar M."/>
            <person name="Leys E.J."/>
        </authorList>
    </citation>
    <scope>NUCLEOTIDE SEQUENCE [LARGE SCALE GENOMIC DNA]</scope>
    <source>
        <strain evidence="15">Cell 2</strain>
    </source>
</reference>
<evidence type="ECO:0000256" key="7">
    <source>
        <dbReference type="ARBA" id="ARBA00023065"/>
    </source>
</evidence>
<dbReference type="InterPro" id="IPR012910">
    <property type="entry name" value="Plug_dom"/>
</dbReference>
<dbReference type="Proteomes" id="UP000018837">
    <property type="component" value="Unassembled WGS sequence"/>
</dbReference>
<dbReference type="GO" id="GO:0009279">
    <property type="term" value="C:cell outer membrane"/>
    <property type="evidence" value="ECO:0007669"/>
    <property type="project" value="UniProtKB-SubCell"/>
</dbReference>
<keyword evidence="7" id="KW-0406">Ion transport</keyword>
<evidence type="ECO:0000313" key="16">
    <source>
        <dbReference type="Proteomes" id="UP000018837"/>
    </source>
</evidence>
<sequence length="787" mass="88270">MAGYASHAVLTLHLLMTKKIHRLALMLCALCLTEMGWASDGRPQTDGDTIKTYDIDEIVITSSRKETNRTEQLPGALTVLSPRQADLRQIGSVKRLSAFIPNLYIPDYGSRGTSAIYIRGVGARSSGQTVGLYVDDVPYPDKGSFDFELPDIRRIEVLRGPQGTLYGRNAMGGIIHVHTFSPLEHQGTRVGVTYGNYGNLGLRASHAMRLGDRTGLQVGGYYRRHTGFFENVFDGTRADGEQTVGGNVKVVRRFSNALTATLAIVGSYTNQGAFPYGLRNDSTGRIEPVNLNDPSSYRRTTTNSSLTLKYVTPQFVATYTTGWQFLHDRMEMDQDFMPLSLFTLDQRRRHHAFNQELSVTGTVGRYRWTVGACGFYDHLRTNADVTFKEEGIRAAMQKAFDGMRAKNPRMPRLRVTDNRLELPSAFDESSLGMAIYHQSTLDNFLLPGLSLTAGLRMDIERRRLHYEASGKMNLAILMPPVYPKETDISALYPASSFDEHLSSDEWQVLPRLALRYAWTPRTSLYAAVAKGYKTGGYNVQMSADLMQSRMQNDIMDAFRHIVPTLPHFDKIQPKEALAYRPENAWCYEAGIKSEPIKNRLHTELTVFYMDIRDLQLTHFTASGTGRMLSNAGRAVSCGIEASLSARIASGLTADVNWGYTHATFRNYNDGRTDYRGKFIPYAPRHTVSLGIHYERRLHSRLIDRIFAAAQYNGVGPIYWTEANDIRQPFYHTLDARAGIGRGALTCSLGGQNLTGTDYAAFYFRSFGRSFIQKGRPAQVAIRLEYAF</sequence>
<dbReference type="InterPro" id="IPR000531">
    <property type="entry name" value="Beta-barrel_TonB"/>
</dbReference>
<keyword evidence="8 12" id="KW-0798">TonB box</keyword>
<comment type="similarity">
    <text evidence="11 12">Belongs to the TonB-dependent receptor family.</text>
</comment>
<protein>
    <submittedName>
        <fullName evidence="15">TonB-denpendent receptor</fullName>
    </submittedName>
</protein>
<evidence type="ECO:0000256" key="3">
    <source>
        <dbReference type="ARBA" id="ARBA00022452"/>
    </source>
</evidence>
<keyword evidence="5 11" id="KW-0812">Transmembrane</keyword>
<evidence type="ECO:0000256" key="6">
    <source>
        <dbReference type="ARBA" id="ARBA00023004"/>
    </source>
</evidence>
<keyword evidence="6" id="KW-0408">Iron</keyword>
<dbReference type="AlphaFoldDB" id="W2C0I5"/>
<dbReference type="PATRIC" id="fig|1411148.3.peg.2439"/>
<comment type="caution">
    <text evidence="15">The sequence shown here is derived from an EMBL/GenBank/DDBJ whole genome shotgun (WGS) entry which is preliminary data.</text>
</comment>
<dbReference type="SUPFAM" id="SSF56935">
    <property type="entry name" value="Porins"/>
    <property type="match status" value="1"/>
</dbReference>
<dbReference type="GO" id="GO:0006826">
    <property type="term" value="P:iron ion transport"/>
    <property type="evidence" value="ECO:0007669"/>
    <property type="project" value="UniProtKB-KW"/>
</dbReference>
<evidence type="ECO:0000313" key="15">
    <source>
        <dbReference type="EMBL" id="ETK00553.1"/>
    </source>
</evidence>
<keyword evidence="2 11" id="KW-0813">Transport</keyword>
<evidence type="ECO:0000256" key="9">
    <source>
        <dbReference type="ARBA" id="ARBA00023136"/>
    </source>
</evidence>
<evidence type="ECO:0000256" key="10">
    <source>
        <dbReference type="ARBA" id="ARBA00023237"/>
    </source>
</evidence>
<keyword evidence="10 11" id="KW-0998">Cell outer membrane</keyword>
<proteinExistence type="inferred from homology"/>
<comment type="subcellular location">
    <subcellularLocation>
        <location evidence="1 11">Cell outer membrane</location>
        <topology evidence="1 11">Multi-pass membrane protein</topology>
    </subcellularLocation>
</comment>
<dbReference type="Pfam" id="PF07715">
    <property type="entry name" value="Plug"/>
    <property type="match status" value="1"/>
</dbReference>
<evidence type="ECO:0000256" key="8">
    <source>
        <dbReference type="ARBA" id="ARBA00023077"/>
    </source>
</evidence>
<evidence type="ECO:0000256" key="12">
    <source>
        <dbReference type="RuleBase" id="RU003357"/>
    </source>
</evidence>
<dbReference type="PANTHER" id="PTHR32552">
    <property type="entry name" value="FERRICHROME IRON RECEPTOR-RELATED"/>
    <property type="match status" value="1"/>
</dbReference>
<keyword evidence="4" id="KW-0410">Iron transport</keyword>
<organism evidence="15 16">
    <name type="scientific">Tannerella sp. oral taxon BU063 isolate Cell 2</name>
    <dbReference type="NCBI Taxonomy" id="1411148"/>
    <lineage>
        <taxon>Bacteria</taxon>
        <taxon>Pseudomonadati</taxon>
        <taxon>Bacteroidota</taxon>
        <taxon>Bacteroidia</taxon>
        <taxon>Bacteroidales</taxon>
        <taxon>Tannerellaceae</taxon>
        <taxon>Tannerella</taxon>
    </lineage>
</organism>
<gene>
    <name evidence="15" type="ORF">N425_14470</name>
</gene>
<keyword evidence="9 11" id="KW-0472">Membrane</keyword>
<dbReference type="PROSITE" id="PS52016">
    <property type="entry name" value="TONB_DEPENDENT_REC_3"/>
    <property type="match status" value="1"/>
</dbReference>
<dbReference type="PANTHER" id="PTHR32552:SF81">
    <property type="entry name" value="TONB-DEPENDENT OUTER MEMBRANE RECEPTOR"/>
    <property type="match status" value="1"/>
</dbReference>